<reference evidence="2 3" key="1">
    <citation type="submission" date="2020-07" db="EMBL/GenBank/DDBJ databases">
        <title>Alkalicella. sp. LB2 genome.</title>
        <authorList>
            <person name="Postec A."/>
            <person name="Quemeneur M."/>
        </authorList>
    </citation>
    <scope>NUCLEOTIDE SEQUENCE [LARGE SCALE GENOMIC DNA]</scope>
    <source>
        <strain evidence="2 3">LB2</strain>
    </source>
</reference>
<evidence type="ECO:0000259" key="1">
    <source>
        <dbReference type="PROSITE" id="PS50987"/>
    </source>
</evidence>
<dbReference type="SUPFAM" id="SSF46785">
    <property type="entry name" value="Winged helix' DNA-binding domain"/>
    <property type="match status" value="1"/>
</dbReference>
<dbReference type="RefSeq" id="WP_213167840.1">
    <property type="nucleotide sequence ID" value="NZ_CP058559.1"/>
</dbReference>
<dbReference type="AlphaFoldDB" id="A0A7G9W672"/>
<dbReference type="GO" id="GO:0003700">
    <property type="term" value="F:DNA-binding transcription factor activity"/>
    <property type="evidence" value="ECO:0007669"/>
    <property type="project" value="InterPro"/>
</dbReference>
<evidence type="ECO:0000313" key="3">
    <source>
        <dbReference type="Proteomes" id="UP000516160"/>
    </source>
</evidence>
<accession>A0A7G9W672</accession>
<sequence length="362" mass="41654">MKSLFSFYPNASKIYDYLYFPSLVHYNEQDNSKVDNHKDEVPEEFIKLQTEISLKLKPYKNILSKYYYYDDINIIHLLLGKYSFFDYVNVSDYLDALQNLDSKEIVKTIIGSLEAKETGTPKSQEARKLAEELVNDDSRLMSWINKLSYSGETKWQLLTFTKTPKESLNECINTLRSLEGIFLEYYSPVEKKIMDYGEEFILRLNNVEGDALDKITNGTLKNSMIPGEKGHMLISYFGDYSIHIYPGVGPGFIAWGMGIEEIFQKLSKREENELSDRILLFKNLGDKTRYEVLKCIASGTTSTKVIAKELGVSSATISYHISNLTTSKIIVPLHAEGRYIYVVNHETIEKCFKDLKKDLKIT</sequence>
<proteinExistence type="predicted"/>
<dbReference type="InterPro" id="IPR001845">
    <property type="entry name" value="HTH_ArsR_DNA-bd_dom"/>
</dbReference>
<feature type="domain" description="HTH arsR-type" evidence="1">
    <location>
        <begin position="269"/>
        <end position="362"/>
    </location>
</feature>
<organism evidence="2 3">
    <name type="scientific">Alkalicella caledoniensis</name>
    <dbReference type="NCBI Taxonomy" id="2731377"/>
    <lineage>
        <taxon>Bacteria</taxon>
        <taxon>Bacillati</taxon>
        <taxon>Bacillota</taxon>
        <taxon>Clostridia</taxon>
        <taxon>Eubacteriales</taxon>
        <taxon>Proteinivoracaceae</taxon>
        <taxon>Alkalicella</taxon>
    </lineage>
</organism>
<dbReference type="InterPro" id="IPR011991">
    <property type="entry name" value="ArsR-like_HTH"/>
</dbReference>
<protein>
    <submittedName>
        <fullName evidence="2">Winged helix-turn-helix transcriptional regulator</fullName>
    </submittedName>
</protein>
<keyword evidence="3" id="KW-1185">Reference proteome</keyword>
<name>A0A7G9W672_ALKCA</name>
<dbReference type="Gene3D" id="1.10.10.10">
    <property type="entry name" value="Winged helix-like DNA-binding domain superfamily/Winged helix DNA-binding domain"/>
    <property type="match status" value="1"/>
</dbReference>
<dbReference type="Pfam" id="PF12840">
    <property type="entry name" value="HTH_20"/>
    <property type="match status" value="1"/>
</dbReference>
<dbReference type="Proteomes" id="UP000516160">
    <property type="component" value="Chromosome"/>
</dbReference>
<dbReference type="InterPro" id="IPR036390">
    <property type="entry name" value="WH_DNA-bd_sf"/>
</dbReference>
<dbReference type="SMART" id="SM00418">
    <property type="entry name" value="HTH_ARSR"/>
    <property type="match status" value="1"/>
</dbReference>
<dbReference type="PROSITE" id="PS50987">
    <property type="entry name" value="HTH_ARSR_2"/>
    <property type="match status" value="1"/>
</dbReference>
<dbReference type="InterPro" id="IPR036388">
    <property type="entry name" value="WH-like_DNA-bd_sf"/>
</dbReference>
<dbReference type="CDD" id="cd00090">
    <property type="entry name" value="HTH_ARSR"/>
    <property type="match status" value="1"/>
</dbReference>
<dbReference type="KEGG" id="acae:HYG86_05060"/>
<evidence type="ECO:0000313" key="2">
    <source>
        <dbReference type="EMBL" id="QNO14184.1"/>
    </source>
</evidence>
<dbReference type="EMBL" id="CP058559">
    <property type="protein sequence ID" value="QNO14184.1"/>
    <property type="molecule type" value="Genomic_DNA"/>
</dbReference>
<gene>
    <name evidence="2" type="ORF">HYG86_05060</name>
</gene>